<feature type="transmembrane region" description="Helical" evidence="1">
    <location>
        <begin position="21"/>
        <end position="42"/>
    </location>
</feature>
<evidence type="ECO:0000313" key="4">
    <source>
        <dbReference type="Proteomes" id="UP001497453"/>
    </source>
</evidence>
<name>A0ABP1DF64_9APHY</name>
<keyword evidence="4" id="KW-1185">Reference proteome</keyword>
<dbReference type="Proteomes" id="UP001497453">
    <property type="component" value="Chromosome 4"/>
</dbReference>
<protein>
    <recommendedName>
        <fullName evidence="2">DUF6534 domain-containing protein</fullName>
    </recommendedName>
</protein>
<gene>
    <name evidence="3" type="ORF">GFSPODELE1_LOCUS5884</name>
</gene>
<feature type="transmembrane region" description="Helical" evidence="1">
    <location>
        <begin position="211"/>
        <end position="230"/>
    </location>
</feature>
<dbReference type="EMBL" id="OZ037947">
    <property type="protein sequence ID" value="CAL1706472.1"/>
    <property type="molecule type" value="Genomic_DNA"/>
</dbReference>
<keyword evidence="1" id="KW-0812">Transmembrane</keyword>
<reference evidence="4" key="1">
    <citation type="submission" date="2024-04" db="EMBL/GenBank/DDBJ databases">
        <authorList>
            <person name="Shaw F."/>
            <person name="Minotto A."/>
        </authorList>
    </citation>
    <scope>NUCLEOTIDE SEQUENCE [LARGE SCALE GENOMIC DNA]</scope>
</reference>
<evidence type="ECO:0000256" key="1">
    <source>
        <dbReference type="SAM" id="Phobius"/>
    </source>
</evidence>
<feature type="transmembrane region" description="Helical" evidence="1">
    <location>
        <begin position="168"/>
        <end position="190"/>
    </location>
</feature>
<evidence type="ECO:0000259" key="2">
    <source>
        <dbReference type="Pfam" id="PF20152"/>
    </source>
</evidence>
<dbReference type="Pfam" id="PF20152">
    <property type="entry name" value="DUF6534"/>
    <property type="match status" value="1"/>
</dbReference>
<dbReference type="PANTHER" id="PTHR40465:SF1">
    <property type="entry name" value="DUF6534 DOMAIN-CONTAINING PROTEIN"/>
    <property type="match status" value="1"/>
</dbReference>
<keyword evidence="1" id="KW-1133">Transmembrane helix</keyword>
<feature type="transmembrane region" description="Helical" evidence="1">
    <location>
        <begin position="127"/>
        <end position="156"/>
    </location>
</feature>
<feature type="transmembrane region" description="Helical" evidence="1">
    <location>
        <begin position="236"/>
        <end position="258"/>
    </location>
</feature>
<dbReference type="PANTHER" id="PTHR40465">
    <property type="entry name" value="CHROMOSOME 1, WHOLE GENOME SHOTGUN SEQUENCE"/>
    <property type="match status" value="1"/>
</dbReference>
<feature type="transmembrane region" description="Helical" evidence="1">
    <location>
        <begin position="95"/>
        <end position="115"/>
    </location>
</feature>
<sequence>MADPSTSVPPLSVPQLLGGEFVAICLAFILYGVATAQAYVYLHSCKKDSRWLKSLVGAVWIFETAQSAFVLRYVYAVAIIGFGDYVAISKIDWSMGLVIFTETAIIALVEGYYIWRIWILSDRSRVLTALLTILLVGRLGFTTATGIFCLLMGTWIKFEATWVSSFSVLMTNSLSAVVDGLMAISMIVLLRRAKVGFNDKLDGVLRWIMMYAVNTGAISMCVSIAVVITYKTLKNNLVFGGLAILTGELYGNALLGMLNARHLMRNRMTMSVNPEELKFNPTSAGSRAPSVVTFKTMDQRMPKSLQSDARSITPEHDPIEMPSLPKLTAVRHSRCQSHGDVNAV</sequence>
<organism evidence="3 4">
    <name type="scientific">Somion occarium</name>
    <dbReference type="NCBI Taxonomy" id="3059160"/>
    <lineage>
        <taxon>Eukaryota</taxon>
        <taxon>Fungi</taxon>
        <taxon>Dikarya</taxon>
        <taxon>Basidiomycota</taxon>
        <taxon>Agaricomycotina</taxon>
        <taxon>Agaricomycetes</taxon>
        <taxon>Polyporales</taxon>
        <taxon>Cerrenaceae</taxon>
        <taxon>Somion</taxon>
    </lineage>
</organism>
<proteinExistence type="predicted"/>
<feature type="domain" description="DUF6534" evidence="2">
    <location>
        <begin position="175"/>
        <end position="262"/>
    </location>
</feature>
<dbReference type="InterPro" id="IPR045339">
    <property type="entry name" value="DUF6534"/>
</dbReference>
<evidence type="ECO:0000313" key="3">
    <source>
        <dbReference type="EMBL" id="CAL1706472.1"/>
    </source>
</evidence>
<accession>A0ABP1DF64</accession>
<keyword evidence="1" id="KW-0472">Membrane</keyword>